<sequence length="85" mass="9669">MNGIGGRTVAEAQDRLSYREFRRWVAFRHKRGSLHVGMRIEHGAALVASTLANIHSKKGGHKIFDFMPHMDEPPITVEQAMEAWK</sequence>
<organism evidence="2">
    <name type="scientific">Halomonas sp. RT37</name>
    <dbReference type="NCBI Taxonomy" id="2950872"/>
    <lineage>
        <taxon>Bacteria</taxon>
        <taxon>Pseudomonadati</taxon>
        <taxon>Pseudomonadota</taxon>
        <taxon>Gammaproteobacteria</taxon>
        <taxon>Oceanospirillales</taxon>
        <taxon>Halomonadaceae</taxon>
        <taxon>Halomonas</taxon>
    </lineage>
</organism>
<name>A0AAU7KD51_9GAMM</name>
<feature type="domain" description="Minor tail T" evidence="1">
    <location>
        <begin position="17"/>
        <end position="82"/>
    </location>
</feature>
<accession>A0AAU7KD51</accession>
<dbReference type="InterPro" id="IPR009350">
    <property type="entry name" value="Phage_tail_T"/>
</dbReference>
<evidence type="ECO:0000313" key="2">
    <source>
        <dbReference type="EMBL" id="XBO69514.1"/>
    </source>
</evidence>
<protein>
    <recommendedName>
        <fullName evidence="1">Minor tail T domain-containing protein</fullName>
    </recommendedName>
</protein>
<dbReference type="Pfam" id="PF06223">
    <property type="entry name" value="Phage_tail_T"/>
    <property type="match status" value="1"/>
</dbReference>
<proteinExistence type="predicted"/>
<evidence type="ECO:0000259" key="1">
    <source>
        <dbReference type="Pfam" id="PF06223"/>
    </source>
</evidence>
<gene>
    <name evidence="2" type="ORF">NFG58_12845</name>
</gene>
<dbReference type="AlphaFoldDB" id="A0AAU7KD51"/>
<reference evidence="2" key="1">
    <citation type="submission" date="2022-06" db="EMBL/GenBank/DDBJ databases">
        <title>A novel DMS-producing enzyme.</title>
        <authorList>
            <person name="Zhang Y."/>
        </authorList>
    </citation>
    <scope>NUCLEOTIDE SEQUENCE</scope>
    <source>
        <strain evidence="2">RT37</strain>
    </source>
</reference>
<dbReference type="EMBL" id="CP098827">
    <property type="protein sequence ID" value="XBO69514.1"/>
    <property type="molecule type" value="Genomic_DNA"/>
</dbReference>
<dbReference type="RefSeq" id="WP_206936982.1">
    <property type="nucleotide sequence ID" value="NZ_CP098827.1"/>
</dbReference>